<dbReference type="EMBL" id="PTIZ01000007">
    <property type="protein sequence ID" value="PPK75068.1"/>
    <property type="molecule type" value="Genomic_DNA"/>
</dbReference>
<proteinExistence type="predicted"/>
<accession>A0A2S6HC85</accession>
<protein>
    <submittedName>
        <fullName evidence="1">Uncharacterized protein</fullName>
    </submittedName>
</protein>
<dbReference type="AlphaFoldDB" id="A0A2S6HC85"/>
<sequence length="34" mass="3902">MTLIIYDFIELSVLTISIRVICVPFLVTEIVTVF</sequence>
<evidence type="ECO:0000313" key="2">
    <source>
        <dbReference type="Proteomes" id="UP000240010"/>
    </source>
</evidence>
<dbReference type="Proteomes" id="UP000240010">
    <property type="component" value="Unassembled WGS sequence"/>
</dbReference>
<name>A0A2S6HC85_9GAMM</name>
<organism evidence="1 2">
    <name type="scientific">Methylobacter tundripaludum</name>
    <dbReference type="NCBI Taxonomy" id="173365"/>
    <lineage>
        <taxon>Bacteria</taxon>
        <taxon>Pseudomonadati</taxon>
        <taxon>Pseudomonadota</taxon>
        <taxon>Gammaproteobacteria</taxon>
        <taxon>Methylococcales</taxon>
        <taxon>Methylococcaceae</taxon>
        <taxon>Methylobacter</taxon>
    </lineage>
</organism>
<reference evidence="1 2" key="1">
    <citation type="submission" date="2018-02" db="EMBL/GenBank/DDBJ databases">
        <title>Subsurface microbial communities from deep shales in Ohio and West Virginia, USA.</title>
        <authorList>
            <person name="Wrighton K."/>
        </authorList>
    </citation>
    <scope>NUCLEOTIDE SEQUENCE [LARGE SCALE GENOMIC DNA]</scope>
    <source>
        <strain evidence="1 2">OWC-DMM</strain>
    </source>
</reference>
<gene>
    <name evidence="1" type="ORF">B0F87_107312</name>
</gene>
<comment type="caution">
    <text evidence="1">The sequence shown here is derived from an EMBL/GenBank/DDBJ whole genome shotgun (WGS) entry which is preliminary data.</text>
</comment>
<evidence type="ECO:0000313" key="1">
    <source>
        <dbReference type="EMBL" id="PPK75068.1"/>
    </source>
</evidence>